<dbReference type="PRINTS" id="PR01041">
    <property type="entry name" value="TRNASYNTHMET"/>
</dbReference>
<dbReference type="InterPro" id="IPR001412">
    <property type="entry name" value="aa-tRNA-synth_I_CS"/>
</dbReference>
<evidence type="ECO:0000256" key="3">
    <source>
        <dbReference type="ARBA" id="ARBA00022598"/>
    </source>
</evidence>
<evidence type="ECO:0000256" key="2">
    <source>
        <dbReference type="ARBA" id="ARBA00022490"/>
    </source>
</evidence>
<comment type="function">
    <text evidence="9">Is required not only for elongation of protein synthesis but also for the initiation of all mRNA translation through initiator tRNA(fMet) aminoacylation.</text>
</comment>
<comment type="subunit">
    <text evidence="9">Monomer.</text>
</comment>
<feature type="domain" description="Methionyl/Leucyl tRNA synthetase" evidence="10">
    <location>
        <begin position="8"/>
        <end position="140"/>
    </location>
</feature>
<dbReference type="NCBIfam" id="NF008900">
    <property type="entry name" value="PRK12267.1"/>
    <property type="match status" value="1"/>
</dbReference>
<organism evidence="12 13">
    <name type="scientific">Rhizobium setariae</name>
    <dbReference type="NCBI Taxonomy" id="2801340"/>
    <lineage>
        <taxon>Bacteria</taxon>
        <taxon>Pseudomonadati</taxon>
        <taxon>Pseudomonadota</taxon>
        <taxon>Alphaproteobacteria</taxon>
        <taxon>Hyphomicrobiales</taxon>
        <taxon>Rhizobiaceae</taxon>
        <taxon>Rhizobium/Agrobacterium group</taxon>
        <taxon>Rhizobium</taxon>
    </lineage>
</organism>
<dbReference type="FunFam" id="2.170.220.10:FF:000001">
    <property type="entry name" value="methionine--tRNA ligase, mitochondrial"/>
    <property type="match status" value="1"/>
</dbReference>
<evidence type="ECO:0000256" key="9">
    <source>
        <dbReference type="HAMAP-Rule" id="MF_01228"/>
    </source>
</evidence>
<comment type="catalytic activity">
    <reaction evidence="8 9">
        <text>tRNA(Met) + L-methionine + ATP = L-methionyl-tRNA(Met) + AMP + diphosphate</text>
        <dbReference type="Rhea" id="RHEA:13481"/>
        <dbReference type="Rhea" id="RHEA-COMP:9667"/>
        <dbReference type="Rhea" id="RHEA-COMP:9698"/>
        <dbReference type="ChEBI" id="CHEBI:30616"/>
        <dbReference type="ChEBI" id="CHEBI:33019"/>
        <dbReference type="ChEBI" id="CHEBI:57844"/>
        <dbReference type="ChEBI" id="CHEBI:78442"/>
        <dbReference type="ChEBI" id="CHEBI:78530"/>
        <dbReference type="ChEBI" id="CHEBI:456215"/>
        <dbReference type="EC" id="6.1.1.10"/>
    </reaction>
</comment>
<name>A0A937CL81_9HYPH</name>
<dbReference type="InterPro" id="IPR023457">
    <property type="entry name" value="Met-tRNA_synth_2"/>
</dbReference>
<dbReference type="InterPro" id="IPR014729">
    <property type="entry name" value="Rossmann-like_a/b/a_fold"/>
</dbReference>
<dbReference type="Pfam" id="PF09334">
    <property type="entry name" value="tRNA-synt_1g"/>
    <property type="match status" value="2"/>
</dbReference>
<dbReference type="HAMAP" id="MF_01228">
    <property type="entry name" value="Met_tRNA_synth_type2"/>
    <property type="match status" value="1"/>
</dbReference>
<keyword evidence="3 9" id="KW-0436">Ligase</keyword>
<evidence type="ECO:0000313" key="12">
    <source>
        <dbReference type="EMBL" id="MBL0372905.1"/>
    </source>
</evidence>
<dbReference type="GO" id="GO:0006431">
    <property type="term" value="P:methionyl-tRNA aminoacylation"/>
    <property type="evidence" value="ECO:0007669"/>
    <property type="project" value="UniProtKB-UniRule"/>
</dbReference>
<dbReference type="InterPro" id="IPR033911">
    <property type="entry name" value="MetRS_core"/>
</dbReference>
<sequence>MRNNSPFYITTAISYPNGKPHIGHAYELIATDALARFQRLDGRPVLFLTGTDEHGQKMQQTARNEGITPKELADRNSAEFHRMGALLNASNDDFIRTTEPRHYAAVQHIWTKMVENGDIYKDSYSGWYSVRDEAYYQEGETEVRDGVRFGPQGSPVEWVEEESYFFRLSAYEDRLLKLYVDQPDFIGPDERRNEVVSFVKSGLKDLSVSRTTFDWGIPVPGDPKHVMYVWVDALTNYITAAGYPDTDSPHWKFWPATHIIGKDIIRFHAVYWPAFLMSAGIALPHRVYAHGFLLNKGEKMSKSVGNVVDPFALVEHFGCDQVRHFFLREVSFGQDGSYSEEAIANRINADLSDNIGNLAQRSLSMIVKNCDGQIPSPGAFTSDDDAIIELADRTIATVREEMATQQIHKALAAVFALSSETNGYFAAQAPWALAKTDVARMATVLYVTAEIVRQIGIMLQPFVPGSASKLLDLLAIPAGERHFSYLGETGRLKSGVPLDKPEPVFPKYFPPKEQ</sequence>
<dbReference type="CDD" id="cd07957">
    <property type="entry name" value="Anticodon_Ia_Met"/>
    <property type="match status" value="1"/>
</dbReference>
<keyword evidence="7 9" id="KW-0030">Aminoacyl-tRNA synthetase</keyword>
<dbReference type="Gene3D" id="2.170.220.10">
    <property type="match status" value="1"/>
</dbReference>
<accession>A0A937CL81</accession>
<evidence type="ECO:0000256" key="5">
    <source>
        <dbReference type="ARBA" id="ARBA00022840"/>
    </source>
</evidence>
<dbReference type="Gene3D" id="1.10.730.10">
    <property type="entry name" value="Isoleucyl-tRNA Synthetase, Domain 1"/>
    <property type="match status" value="1"/>
</dbReference>
<proteinExistence type="inferred from homology"/>
<keyword evidence="2 9" id="KW-0963">Cytoplasm</keyword>
<dbReference type="SUPFAM" id="SSF52374">
    <property type="entry name" value="Nucleotidylyl transferase"/>
    <property type="match status" value="1"/>
</dbReference>
<dbReference type="EC" id="6.1.1.10" evidence="9"/>
<dbReference type="RefSeq" id="WP_201658432.1">
    <property type="nucleotide sequence ID" value="NZ_JAEQNC010000006.1"/>
</dbReference>
<evidence type="ECO:0000256" key="6">
    <source>
        <dbReference type="ARBA" id="ARBA00022917"/>
    </source>
</evidence>
<dbReference type="CDD" id="cd00814">
    <property type="entry name" value="MetRS_core"/>
    <property type="match status" value="1"/>
</dbReference>
<dbReference type="PANTHER" id="PTHR43326">
    <property type="entry name" value="METHIONYL-TRNA SYNTHETASE"/>
    <property type="match status" value="1"/>
</dbReference>
<comment type="similarity">
    <text evidence="9">Belongs to the class-I aminoacyl-tRNA synthetase family. MetG type 2B subfamily.</text>
</comment>
<dbReference type="SUPFAM" id="SSF47323">
    <property type="entry name" value="Anticodon-binding domain of a subclass of class I aminoacyl-tRNA synthetases"/>
    <property type="match status" value="1"/>
</dbReference>
<dbReference type="GO" id="GO:0005524">
    <property type="term" value="F:ATP binding"/>
    <property type="evidence" value="ECO:0007669"/>
    <property type="project" value="UniProtKB-UniRule"/>
</dbReference>
<dbReference type="PANTHER" id="PTHR43326:SF1">
    <property type="entry name" value="METHIONINE--TRNA LIGASE, MITOCHONDRIAL"/>
    <property type="match status" value="1"/>
</dbReference>
<feature type="domain" description="Methionyl-tRNA synthetase anticodon-binding" evidence="11">
    <location>
        <begin position="374"/>
        <end position="507"/>
    </location>
</feature>
<keyword evidence="6 9" id="KW-0648">Protein biosynthesis</keyword>
<feature type="domain" description="Methionyl/Leucyl tRNA synthetase" evidence="10">
    <location>
        <begin position="157"/>
        <end position="362"/>
    </location>
</feature>
<keyword evidence="13" id="KW-1185">Reference proteome</keyword>
<evidence type="ECO:0000256" key="8">
    <source>
        <dbReference type="ARBA" id="ARBA00047364"/>
    </source>
</evidence>
<dbReference type="InterPro" id="IPR015413">
    <property type="entry name" value="Methionyl/Leucyl_tRNA_Synth"/>
</dbReference>
<evidence type="ECO:0000256" key="1">
    <source>
        <dbReference type="ARBA" id="ARBA00004496"/>
    </source>
</evidence>
<comment type="caution">
    <text evidence="12">The sequence shown here is derived from an EMBL/GenBank/DDBJ whole genome shotgun (WGS) entry which is preliminary data.</text>
</comment>
<keyword evidence="4 9" id="KW-0547">Nucleotide-binding</keyword>
<dbReference type="Pfam" id="PF19303">
    <property type="entry name" value="Anticodon_3"/>
    <property type="match status" value="1"/>
</dbReference>
<evidence type="ECO:0000256" key="4">
    <source>
        <dbReference type="ARBA" id="ARBA00022741"/>
    </source>
</evidence>
<comment type="caution">
    <text evidence="9">Lacks conserved residue(s) required for the propagation of feature annotation.</text>
</comment>
<dbReference type="Proteomes" id="UP000633219">
    <property type="component" value="Unassembled WGS sequence"/>
</dbReference>
<evidence type="ECO:0000259" key="10">
    <source>
        <dbReference type="Pfam" id="PF09334"/>
    </source>
</evidence>
<comment type="subcellular location">
    <subcellularLocation>
        <location evidence="1 9">Cytoplasm</location>
    </subcellularLocation>
</comment>
<feature type="short sequence motif" description="'HIGH' region" evidence="9">
    <location>
        <begin position="14"/>
        <end position="24"/>
    </location>
</feature>
<dbReference type="EMBL" id="JAEQNC010000006">
    <property type="protein sequence ID" value="MBL0372905.1"/>
    <property type="molecule type" value="Genomic_DNA"/>
</dbReference>
<reference evidence="12" key="1">
    <citation type="submission" date="2021-01" db="EMBL/GenBank/DDBJ databases">
        <title>Rhizobium sp. strain KVB221 16S ribosomal RNA gene Genome sequencing and assembly.</title>
        <authorList>
            <person name="Kang M."/>
        </authorList>
    </citation>
    <scope>NUCLEOTIDE SEQUENCE</scope>
    <source>
        <strain evidence="12">KVB221</strain>
    </source>
</reference>
<protein>
    <recommendedName>
        <fullName evidence="9">Methionine--tRNA ligase</fullName>
        <ecNumber evidence="9">6.1.1.10</ecNumber>
    </recommendedName>
    <alternativeName>
        <fullName evidence="9">Methionyl-tRNA synthetase</fullName>
        <shortName evidence="9">MetRS</shortName>
    </alternativeName>
</protein>
<dbReference type="GO" id="GO:0004825">
    <property type="term" value="F:methionine-tRNA ligase activity"/>
    <property type="evidence" value="ECO:0007669"/>
    <property type="project" value="UniProtKB-UniRule"/>
</dbReference>
<evidence type="ECO:0000313" key="13">
    <source>
        <dbReference type="Proteomes" id="UP000633219"/>
    </source>
</evidence>
<dbReference type="PROSITE" id="PS00178">
    <property type="entry name" value="AA_TRNA_LIGASE_I"/>
    <property type="match status" value="1"/>
</dbReference>
<gene>
    <name evidence="9" type="primary">metG</name>
    <name evidence="12" type="ORF">JJB09_12795</name>
</gene>
<dbReference type="AlphaFoldDB" id="A0A937CL81"/>
<evidence type="ECO:0000256" key="7">
    <source>
        <dbReference type="ARBA" id="ARBA00023146"/>
    </source>
</evidence>
<feature type="short sequence motif" description="'KMSKS' region" evidence="9">
    <location>
        <begin position="299"/>
        <end position="303"/>
    </location>
</feature>
<dbReference type="InterPro" id="IPR009080">
    <property type="entry name" value="tRNAsynth_Ia_anticodon-bd"/>
</dbReference>
<dbReference type="InterPro" id="IPR041872">
    <property type="entry name" value="Anticodon_Met"/>
</dbReference>
<dbReference type="GO" id="GO:0005737">
    <property type="term" value="C:cytoplasm"/>
    <property type="evidence" value="ECO:0007669"/>
    <property type="project" value="UniProtKB-SubCell"/>
</dbReference>
<dbReference type="Gene3D" id="3.40.50.620">
    <property type="entry name" value="HUPs"/>
    <property type="match status" value="1"/>
</dbReference>
<keyword evidence="5 9" id="KW-0067">ATP-binding</keyword>
<evidence type="ECO:0000259" key="11">
    <source>
        <dbReference type="Pfam" id="PF19303"/>
    </source>
</evidence>